<name>A0ABX2JGB6_9SPHN</name>
<dbReference type="RefSeq" id="WP_174194119.1">
    <property type="nucleotide sequence ID" value="NZ_JABULH010000003.1"/>
</dbReference>
<accession>A0ABX2JGB6</accession>
<evidence type="ECO:0000313" key="3">
    <source>
        <dbReference type="Proteomes" id="UP000621447"/>
    </source>
</evidence>
<keyword evidence="1" id="KW-0732">Signal</keyword>
<feature type="signal peptide" evidence="1">
    <location>
        <begin position="1"/>
        <end position="24"/>
    </location>
</feature>
<dbReference type="EMBL" id="JABULH010000003">
    <property type="protein sequence ID" value="NTS65511.1"/>
    <property type="molecule type" value="Genomic_DNA"/>
</dbReference>
<dbReference type="SUPFAM" id="SSF52266">
    <property type="entry name" value="SGNH hydrolase"/>
    <property type="match status" value="1"/>
</dbReference>
<proteinExistence type="predicted"/>
<evidence type="ECO:0000313" key="2">
    <source>
        <dbReference type="EMBL" id="NTS65511.1"/>
    </source>
</evidence>
<dbReference type="Gene3D" id="3.40.50.1110">
    <property type="entry name" value="SGNH hydrolase"/>
    <property type="match status" value="1"/>
</dbReference>
<protein>
    <submittedName>
        <fullName evidence="2">PEP-CTERM sorting domain-containing protein</fullName>
    </submittedName>
</protein>
<dbReference type="Proteomes" id="UP000621447">
    <property type="component" value="Unassembled WGS sequence"/>
</dbReference>
<reference evidence="2 3" key="1">
    <citation type="submission" date="2020-06" db="EMBL/GenBank/DDBJ databases">
        <title>Sphingomonas hominis sp. nov., a member of the Sphingomonas, isolated from the hair of a 22-year-old girl.</title>
        <authorList>
            <person name="Zhang D.-F."/>
            <person name="Cui X.-W."/>
        </authorList>
    </citation>
    <scope>NUCLEOTIDE SEQUENCE [LARGE SCALE GENOMIC DNA]</scope>
    <source>
        <strain evidence="2 3">HHU CXW</strain>
    </source>
</reference>
<sequence length="311" mass="33250">MLKVVIGALGLALTGATAAPIAIASPPAPVAAQATPAPAAVAPRPAPRTILFIGNSFTFGANSPVRNWRADSVTDLNGAGYGGVPALFKAFTLQAGLDYQVSLEVQGGRTLGFHYDQRRRLFDRAWDVVVLQEYSTLDPDRPGDPRNYINDVARLSRLFVRRNPLVQVHLTATWSRADQVYRATRGPWAGKPIYAMALDLRAAADRARAVIPLVTGIAPVGQAWNRAISTGIADPNPYDGIGYGQLDLWSFDRYHASTAGYYLEALVVFGRVTGIDPTTLGPGEQAADALGLSREEASALQRVARDELAAG</sequence>
<comment type="caution">
    <text evidence="2">The sequence shown here is derived from an EMBL/GenBank/DDBJ whole genome shotgun (WGS) entry which is preliminary data.</text>
</comment>
<evidence type="ECO:0000256" key="1">
    <source>
        <dbReference type="SAM" id="SignalP"/>
    </source>
</evidence>
<organism evidence="2 3">
    <name type="scientific">Sphingomonas hominis</name>
    <dbReference type="NCBI Taxonomy" id="2741495"/>
    <lineage>
        <taxon>Bacteria</taxon>
        <taxon>Pseudomonadati</taxon>
        <taxon>Pseudomonadota</taxon>
        <taxon>Alphaproteobacteria</taxon>
        <taxon>Sphingomonadales</taxon>
        <taxon>Sphingomonadaceae</taxon>
        <taxon>Sphingomonas</taxon>
    </lineage>
</organism>
<feature type="chain" id="PRO_5045185820" evidence="1">
    <location>
        <begin position="25"/>
        <end position="311"/>
    </location>
</feature>
<gene>
    <name evidence="2" type="ORF">HRV97_10095</name>
</gene>
<dbReference type="InterPro" id="IPR036514">
    <property type="entry name" value="SGNH_hydro_sf"/>
</dbReference>
<keyword evidence="3" id="KW-1185">Reference proteome</keyword>